<evidence type="ECO:0000256" key="2">
    <source>
        <dbReference type="ARBA" id="ARBA00023077"/>
    </source>
</evidence>
<dbReference type="PANTHER" id="PTHR32552">
    <property type="entry name" value="FERRICHROME IRON RECEPTOR-RELATED"/>
    <property type="match status" value="1"/>
</dbReference>
<evidence type="ECO:0000313" key="6">
    <source>
        <dbReference type="Proteomes" id="UP000722336"/>
    </source>
</evidence>
<evidence type="ECO:0000313" key="5">
    <source>
        <dbReference type="EMBL" id="MBV7257189.1"/>
    </source>
</evidence>
<feature type="signal peptide" evidence="3">
    <location>
        <begin position="1"/>
        <end position="21"/>
    </location>
</feature>
<keyword evidence="3" id="KW-0732">Signal</keyword>
<protein>
    <submittedName>
        <fullName evidence="5">TonB-dependent receptor plug domain-containing protein</fullName>
    </submittedName>
</protein>
<dbReference type="InterPro" id="IPR012910">
    <property type="entry name" value="Plug_dom"/>
</dbReference>
<accession>A0ABS6SFK0</accession>
<sequence>MIRLRTLLFICASAQASAALAQQAENTELPPVNTNPAVTVFDEDLREVRYLQDPQEILRHVPNAAAVTMPGFGSGNVYTIRGLRDVGTYVDGVRLDRIEANHVGLFHADEIAVARGAMPLTHARPAADGGVHVRLRRPGTKTRGRFEGLYGEFDRLGFRGSLDAISANKAFGVTFGGYYETSDGPVRNLTTGEDPNGQDRWGGRMAVRISPSDSIDWHIGAAVMHDETLNLLSFDCGDRCDDRFATTGFTAVQPDRLNPFGGAGVSGDKSRLGLGNEANTMLLTSDFEWRGETIALSLVTGFVDTDHESAIDFGDGRTTPVPGRPLPPEDAFAFGGNVRIADESLTEVSQDIRLSGKISDRLGWTIGAALYERKARGEIANLFTLFIDGDETRYLQSDRAYDARLRGRAAYAGLDYIGDDASLSFGLRYADEDADFQARGLLGPCEVCADTPLPVPPPFNTPLTELSDGILTGYLSGRLGLGPEAALFASVRRGFASAIDRREARFSSSAPLLAPSKRWSYEGGIETGLFGGGLNLRLTGFYLEASDVSIDGPRPADRGFESGPFDFSNYGAEAEITAQPLPNLNLYGTFGWQNAEYDDDMLDADDRDEAIVPVLAPDLTASGGISYDWYVAKAESFITPSIGFTYRGDMEIDHRNFLFFTTDGVQRADARVLVDAGLSLRTDDDWWIVSIECDNCLDETYVDSGALGYAYLGQPRTWTFRARRKF</sequence>
<dbReference type="Proteomes" id="UP000722336">
    <property type="component" value="Unassembled WGS sequence"/>
</dbReference>
<name>A0ABS6SFK0_9SPHN</name>
<organism evidence="5 6">
    <name type="scientific">Pacificimonas pallii</name>
    <dbReference type="NCBI Taxonomy" id="2827236"/>
    <lineage>
        <taxon>Bacteria</taxon>
        <taxon>Pseudomonadati</taxon>
        <taxon>Pseudomonadota</taxon>
        <taxon>Alphaproteobacteria</taxon>
        <taxon>Sphingomonadales</taxon>
        <taxon>Sphingosinicellaceae</taxon>
        <taxon>Pacificimonas</taxon>
    </lineage>
</organism>
<dbReference type="RefSeq" id="WP_218446017.1">
    <property type="nucleotide sequence ID" value="NZ_JAGSPA010000003.1"/>
</dbReference>
<keyword evidence="5" id="KW-0675">Receptor</keyword>
<feature type="domain" description="TonB-dependent receptor plug" evidence="4">
    <location>
        <begin position="34"/>
        <end position="120"/>
    </location>
</feature>
<dbReference type="Pfam" id="PF07715">
    <property type="entry name" value="Plug"/>
    <property type="match status" value="1"/>
</dbReference>
<proteinExistence type="predicted"/>
<reference evidence="5 6" key="1">
    <citation type="submission" date="2021-04" db="EMBL/GenBank/DDBJ databases">
        <authorList>
            <person name="Pira H."/>
            <person name="Risdian C."/>
            <person name="Wink J."/>
        </authorList>
    </citation>
    <scope>NUCLEOTIDE SEQUENCE [LARGE SCALE GENOMIC DNA]</scope>
    <source>
        <strain evidence="5 6">WHA3</strain>
    </source>
</reference>
<dbReference type="EMBL" id="JAGSPA010000003">
    <property type="protein sequence ID" value="MBV7257189.1"/>
    <property type="molecule type" value="Genomic_DNA"/>
</dbReference>
<dbReference type="InterPro" id="IPR039426">
    <property type="entry name" value="TonB-dep_rcpt-like"/>
</dbReference>
<dbReference type="PANTHER" id="PTHR32552:SF81">
    <property type="entry name" value="TONB-DEPENDENT OUTER MEMBRANE RECEPTOR"/>
    <property type="match status" value="1"/>
</dbReference>
<comment type="caution">
    <text evidence="5">The sequence shown here is derived from an EMBL/GenBank/DDBJ whole genome shotgun (WGS) entry which is preliminary data.</text>
</comment>
<feature type="chain" id="PRO_5045639874" evidence="3">
    <location>
        <begin position="22"/>
        <end position="726"/>
    </location>
</feature>
<keyword evidence="6" id="KW-1185">Reference proteome</keyword>
<gene>
    <name evidence="5" type="ORF">KCG44_10385</name>
</gene>
<keyword evidence="2" id="KW-0798">TonB box</keyword>
<evidence type="ECO:0000256" key="3">
    <source>
        <dbReference type="SAM" id="SignalP"/>
    </source>
</evidence>
<keyword evidence="1" id="KW-0813">Transport</keyword>
<evidence type="ECO:0000259" key="4">
    <source>
        <dbReference type="Pfam" id="PF07715"/>
    </source>
</evidence>
<evidence type="ECO:0000256" key="1">
    <source>
        <dbReference type="ARBA" id="ARBA00023065"/>
    </source>
</evidence>
<keyword evidence="1" id="KW-0406">Ion transport</keyword>